<protein>
    <submittedName>
        <fullName evidence="6">Uncharacterized protein</fullName>
    </submittedName>
</protein>
<feature type="chain" id="PRO_5023816996" evidence="5">
    <location>
        <begin position="17"/>
        <end position="473"/>
    </location>
</feature>
<name>A0A5J4VAQ0_9EUKA</name>
<dbReference type="SUPFAM" id="SSF47188">
    <property type="entry name" value="Hemerythrin-like"/>
    <property type="match status" value="1"/>
</dbReference>
<dbReference type="InterPro" id="IPR035938">
    <property type="entry name" value="Hemerythrin-like_sf"/>
</dbReference>
<dbReference type="Proteomes" id="UP000324800">
    <property type="component" value="Unassembled WGS sequence"/>
</dbReference>
<evidence type="ECO:0000313" key="6">
    <source>
        <dbReference type="EMBL" id="KAA6379561.1"/>
    </source>
</evidence>
<keyword evidence="5" id="KW-0732">Signal</keyword>
<keyword evidence="3" id="KW-0408">Iron</keyword>
<keyword evidence="4" id="KW-0472">Membrane</keyword>
<feature type="signal peptide" evidence="5">
    <location>
        <begin position="1"/>
        <end position="16"/>
    </location>
</feature>
<dbReference type="GO" id="GO:0046872">
    <property type="term" value="F:metal ion binding"/>
    <property type="evidence" value="ECO:0007669"/>
    <property type="project" value="UniProtKB-KW"/>
</dbReference>
<proteinExistence type="inferred from homology"/>
<accession>A0A5J4VAQ0</accession>
<reference evidence="6 7" key="1">
    <citation type="submission" date="2019-03" db="EMBL/GenBank/DDBJ databases">
        <title>Single cell metagenomics reveals metabolic interactions within the superorganism composed of flagellate Streblomastix strix and complex community of Bacteroidetes bacteria on its surface.</title>
        <authorList>
            <person name="Treitli S.C."/>
            <person name="Kolisko M."/>
            <person name="Husnik F."/>
            <person name="Keeling P."/>
            <person name="Hampl V."/>
        </authorList>
    </citation>
    <scope>NUCLEOTIDE SEQUENCE [LARGE SCALE GENOMIC DNA]</scope>
    <source>
        <strain evidence="6">ST1C</strain>
    </source>
</reference>
<comment type="similarity">
    <text evidence="1">Belongs to the hemerythrin family.</text>
</comment>
<sequence>MLFIIVAIIASKQVITLKLQILGIWPDIKCEYSTNALWNDLIHLSLSTSAKTEQLEKAVALTTAINQLLLYGSNSQYSNQLTGDQLIDGLFCTRTLSKGSLEEEIQFSPRDIFINRPGESKDINSTVDLRTPAVQIAASLLMFDLQGGCSEYRLAIIDEQQQAEKKMNSLLILFFILAIIATLTGYLLCLIPTRSIIFKIAQGTEKMKDINPASDVNERTGMGAASWKEEYSCDCQRLDKAHQKVLMALAGLCYSLDGEINIQHQINLIEITLQQHQSIDGIQILNNVNEVIRMREEARNNNYCTNGDQKQVIDITLSFDEAKLKQLSVIIRKLLEILIRVTFSSLSDEEDLITKYHIPHHHKKDHHAQHAVFLRKIQQEILIIARATKQHSKQLYSGWLVNHVSKVDRELTTLLVGKAPESELESQDLFYYQLSIPQSYSHFLESDSASIQDKNLFNKMLNILELKVDQQNT</sequence>
<organism evidence="6 7">
    <name type="scientific">Streblomastix strix</name>
    <dbReference type="NCBI Taxonomy" id="222440"/>
    <lineage>
        <taxon>Eukaryota</taxon>
        <taxon>Metamonada</taxon>
        <taxon>Preaxostyla</taxon>
        <taxon>Oxymonadida</taxon>
        <taxon>Streblomastigidae</taxon>
        <taxon>Streblomastix</taxon>
    </lineage>
</organism>
<keyword evidence="2" id="KW-0479">Metal-binding</keyword>
<evidence type="ECO:0000256" key="5">
    <source>
        <dbReference type="SAM" id="SignalP"/>
    </source>
</evidence>
<dbReference type="EMBL" id="SNRW01008413">
    <property type="protein sequence ID" value="KAA6379561.1"/>
    <property type="molecule type" value="Genomic_DNA"/>
</dbReference>
<keyword evidence="4" id="KW-1133">Transmembrane helix</keyword>
<gene>
    <name evidence="6" type="ORF">EZS28_024912</name>
</gene>
<dbReference type="Gene3D" id="1.20.120.50">
    <property type="entry name" value="Hemerythrin-like"/>
    <property type="match status" value="1"/>
</dbReference>
<dbReference type="AlphaFoldDB" id="A0A5J4VAQ0"/>
<comment type="caution">
    <text evidence="6">The sequence shown here is derived from an EMBL/GenBank/DDBJ whole genome shotgun (WGS) entry which is preliminary data.</text>
</comment>
<evidence type="ECO:0000256" key="2">
    <source>
        <dbReference type="ARBA" id="ARBA00022723"/>
    </source>
</evidence>
<evidence type="ECO:0000313" key="7">
    <source>
        <dbReference type="Proteomes" id="UP000324800"/>
    </source>
</evidence>
<evidence type="ECO:0000256" key="1">
    <source>
        <dbReference type="ARBA" id="ARBA00010587"/>
    </source>
</evidence>
<feature type="transmembrane region" description="Helical" evidence="4">
    <location>
        <begin position="170"/>
        <end position="188"/>
    </location>
</feature>
<keyword evidence="4" id="KW-0812">Transmembrane</keyword>
<evidence type="ECO:0000256" key="3">
    <source>
        <dbReference type="ARBA" id="ARBA00023004"/>
    </source>
</evidence>
<evidence type="ECO:0000256" key="4">
    <source>
        <dbReference type="SAM" id="Phobius"/>
    </source>
</evidence>